<dbReference type="Proteomes" id="UP000242814">
    <property type="component" value="Unassembled WGS sequence"/>
</dbReference>
<protein>
    <submittedName>
        <fullName evidence="2">Uncharacterized protein</fullName>
    </submittedName>
</protein>
<dbReference type="AlphaFoldDB" id="A0A1D2JNN4"/>
<dbReference type="VEuPathDB" id="FungiDB:PABG_11548"/>
<evidence type="ECO:0000313" key="2">
    <source>
        <dbReference type="EMBL" id="ODH44828.1"/>
    </source>
</evidence>
<reference evidence="2 3" key="1">
    <citation type="submission" date="2016-06" db="EMBL/GenBank/DDBJ databases">
        <authorList>
            <person name="Kjaerup R.B."/>
            <person name="Dalgaard T.S."/>
            <person name="Juul-Madsen H.R."/>
        </authorList>
    </citation>
    <scope>NUCLEOTIDE SEQUENCE [LARGE SCALE GENOMIC DNA]</scope>
    <source>
        <strain evidence="2 3">Pb300</strain>
    </source>
</reference>
<sequence>MRKCHNNAVVHTAITAPQFDREELWTDIRSVQLRKGPSSQTYDDLFGFCGHREQHHTNRQPVFHFLRIESLGDLLIDQGTGYIGVLTCIPSKGHEFSLFNIARAANSPLEDPVHELKRNPPMQFTSSTKA</sequence>
<proteinExistence type="predicted"/>
<name>A0A1D2JNN4_PARBR</name>
<organism evidence="2 3">
    <name type="scientific">Paracoccidioides brasiliensis</name>
    <dbReference type="NCBI Taxonomy" id="121759"/>
    <lineage>
        <taxon>Eukaryota</taxon>
        <taxon>Fungi</taxon>
        <taxon>Dikarya</taxon>
        <taxon>Ascomycota</taxon>
        <taxon>Pezizomycotina</taxon>
        <taxon>Eurotiomycetes</taxon>
        <taxon>Eurotiomycetidae</taxon>
        <taxon>Onygenales</taxon>
        <taxon>Ajellomycetaceae</taxon>
        <taxon>Paracoccidioides</taxon>
    </lineage>
</organism>
<evidence type="ECO:0000313" key="3">
    <source>
        <dbReference type="Proteomes" id="UP000242814"/>
    </source>
</evidence>
<comment type="caution">
    <text evidence="2">The sequence shown here is derived from an EMBL/GenBank/DDBJ whole genome shotgun (WGS) entry which is preliminary data.</text>
</comment>
<accession>A0A1D2JNN4</accession>
<feature type="region of interest" description="Disordered" evidence="1">
    <location>
        <begin position="111"/>
        <end position="130"/>
    </location>
</feature>
<dbReference type="EMBL" id="LZYO01000014">
    <property type="protein sequence ID" value="ODH44828.1"/>
    <property type="molecule type" value="Genomic_DNA"/>
</dbReference>
<gene>
    <name evidence="2" type="ORF">ACO22_00658</name>
</gene>
<evidence type="ECO:0000256" key="1">
    <source>
        <dbReference type="SAM" id="MobiDB-lite"/>
    </source>
</evidence>